<dbReference type="InterPro" id="IPR036396">
    <property type="entry name" value="Cyt_P450_sf"/>
</dbReference>
<name>A0AAX6MWJ7_9PEZI</name>
<evidence type="ECO:0000256" key="5">
    <source>
        <dbReference type="ARBA" id="ARBA00023004"/>
    </source>
</evidence>
<dbReference type="Gene3D" id="1.10.630.10">
    <property type="entry name" value="Cytochrome P450"/>
    <property type="match status" value="1"/>
</dbReference>
<dbReference type="PANTHER" id="PTHR24305:SF166">
    <property type="entry name" value="CYTOCHROME P450 12A4, MITOCHONDRIAL-RELATED"/>
    <property type="match status" value="1"/>
</dbReference>
<evidence type="ECO:0000256" key="8">
    <source>
        <dbReference type="RuleBase" id="RU000461"/>
    </source>
</evidence>
<sequence length="548" mass="61214">MATSNISDFYLPTILTLVAFLIYRCILYPSIFSPLSKIPTPHWSCSISPVWILWARFNGRENRTLHAAHKQYGPIVRVGPKELSVNSVEAVKTIYQGGFDKHEWYSLFNNYGVPCTFSSAHAKHHSLRKRMVSHVYSKSYINASPALAAQADIIINSRLLPLIQKSTSASQHPHGIDVHSLFCAAAMDFISSYCFGACRSADFIRRKSYRDHWLELYTVRKGYGFFAQELPRLSKALSVVGLDPTPSWVHAANRELEAWCKELSDATIRFLENEGTGEKSAINTADDPVVVRALLAGIEKEYQTSGTASPLYTTAIQKRDLTVASEILDHVLAGQETTGVALTYLSYHLSQSLTLQRDIRTELLTLNPSPKIGPGGKIQPLPDSKQLDNLPLLHAVVMETVRRYAPAGGSEPRVAPRPCCRIGPYQVPGGTRVSASAYNLHRDESAFPSPETWDHTRWLHRRPDSKQNGDDEKSEKDVYRHFWGFSSGGRMCLGSNFAMHDMKLLIAAIYANYTSHIVDDDGIEPTDAYTGHPKSNSLYLRFERVGAE</sequence>
<feature type="binding site" description="axial binding residue" evidence="7">
    <location>
        <position position="492"/>
    </location>
    <ligand>
        <name>heme</name>
        <dbReference type="ChEBI" id="CHEBI:30413"/>
    </ligand>
    <ligandPart>
        <name>Fe</name>
        <dbReference type="ChEBI" id="CHEBI:18248"/>
    </ligandPart>
</feature>
<feature type="transmembrane region" description="Helical" evidence="9">
    <location>
        <begin position="9"/>
        <end position="31"/>
    </location>
</feature>
<evidence type="ECO:0000256" key="3">
    <source>
        <dbReference type="ARBA" id="ARBA00022617"/>
    </source>
</evidence>
<dbReference type="Proteomes" id="UP001369815">
    <property type="component" value="Unassembled WGS sequence"/>
</dbReference>
<reference evidence="10 11" key="1">
    <citation type="journal article" date="2024" name="Front Chem Biol">
        <title>Unveiling the potential of Daldinia eschscholtzii MFLUCC 19-0629 through bioactivity and bioinformatics studies for enhanced sustainable agriculture production.</title>
        <authorList>
            <person name="Brooks S."/>
            <person name="Weaver J.A."/>
            <person name="Klomchit A."/>
            <person name="Alharthi S.A."/>
            <person name="Onlamun T."/>
            <person name="Nurani R."/>
            <person name="Vong T.K."/>
            <person name="Alberti F."/>
            <person name="Greco C."/>
        </authorList>
    </citation>
    <scope>NUCLEOTIDE SEQUENCE [LARGE SCALE GENOMIC DNA]</scope>
    <source>
        <strain evidence="10">MFLUCC 19-0629</strain>
    </source>
</reference>
<dbReference type="InterPro" id="IPR017972">
    <property type="entry name" value="Cyt_P450_CS"/>
</dbReference>
<evidence type="ECO:0000256" key="6">
    <source>
        <dbReference type="ARBA" id="ARBA00023033"/>
    </source>
</evidence>
<keyword evidence="9" id="KW-0472">Membrane</keyword>
<organism evidence="10 11">
    <name type="scientific">Daldinia eschscholtzii</name>
    <dbReference type="NCBI Taxonomy" id="292717"/>
    <lineage>
        <taxon>Eukaryota</taxon>
        <taxon>Fungi</taxon>
        <taxon>Dikarya</taxon>
        <taxon>Ascomycota</taxon>
        <taxon>Pezizomycotina</taxon>
        <taxon>Sordariomycetes</taxon>
        <taxon>Xylariomycetidae</taxon>
        <taxon>Xylariales</taxon>
        <taxon>Hypoxylaceae</taxon>
        <taxon>Daldinia</taxon>
    </lineage>
</organism>
<dbReference type="GO" id="GO:0016705">
    <property type="term" value="F:oxidoreductase activity, acting on paired donors, with incorporation or reduction of molecular oxygen"/>
    <property type="evidence" value="ECO:0007669"/>
    <property type="project" value="InterPro"/>
</dbReference>
<keyword evidence="9" id="KW-1133">Transmembrane helix</keyword>
<dbReference type="GO" id="GO:0020037">
    <property type="term" value="F:heme binding"/>
    <property type="evidence" value="ECO:0007669"/>
    <property type="project" value="InterPro"/>
</dbReference>
<comment type="cofactor">
    <cofactor evidence="1 7">
        <name>heme</name>
        <dbReference type="ChEBI" id="CHEBI:30413"/>
    </cofactor>
</comment>
<keyword evidence="3 7" id="KW-0349">Heme</keyword>
<dbReference type="AlphaFoldDB" id="A0AAX6MWJ7"/>
<dbReference type="PRINTS" id="PR00465">
    <property type="entry name" value="EP450IV"/>
</dbReference>
<evidence type="ECO:0000313" key="10">
    <source>
        <dbReference type="EMBL" id="KAK6956777.1"/>
    </source>
</evidence>
<evidence type="ECO:0000256" key="7">
    <source>
        <dbReference type="PIRSR" id="PIRSR602403-1"/>
    </source>
</evidence>
<comment type="similarity">
    <text evidence="2 8">Belongs to the cytochrome P450 family.</text>
</comment>
<dbReference type="CDD" id="cd11059">
    <property type="entry name" value="CYP_fungal"/>
    <property type="match status" value="1"/>
</dbReference>
<gene>
    <name evidence="10" type="ORF">Daesc_002057</name>
</gene>
<keyword evidence="9" id="KW-0812">Transmembrane</keyword>
<dbReference type="GO" id="GO:0005506">
    <property type="term" value="F:iron ion binding"/>
    <property type="evidence" value="ECO:0007669"/>
    <property type="project" value="InterPro"/>
</dbReference>
<evidence type="ECO:0000256" key="4">
    <source>
        <dbReference type="ARBA" id="ARBA00022723"/>
    </source>
</evidence>
<protein>
    <recommendedName>
        <fullName evidence="12">Cytochrome P450 monooxygenase</fullName>
    </recommendedName>
</protein>
<keyword evidence="11" id="KW-1185">Reference proteome</keyword>
<comment type="caution">
    <text evidence="10">The sequence shown here is derived from an EMBL/GenBank/DDBJ whole genome shotgun (WGS) entry which is preliminary data.</text>
</comment>
<dbReference type="InterPro" id="IPR001128">
    <property type="entry name" value="Cyt_P450"/>
</dbReference>
<dbReference type="PROSITE" id="PS00086">
    <property type="entry name" value="CYTOCHROME_P450"/>
    <property type="match status" value="1"/>
</dbReference>
<evidence type="ECO:0000256" key="9">
    <source>
        <dbReference type="SAM" id="Phobius"/>
    </source>
</evidence>
<dbReference type="GO" id="GO:0004497">
    <property type="term" value="F:monooxygenase activity"/>
    <property type="evidence" value="ECO:0007669"/>
    <property type="project" value="UniProtKB-KW"/>
</dbReference>
<accession>A0AAX6MWJ7</accession>
<evidence type="ECO:0000313" key="11">
    <source>
        <dbReference type="Proteomes" id="UP001369815"/>
    </source>
</evidence>
<proteinExistence type="inferred from homology"/>
<keyword evidence="6 8" id="KW-0503">Monooxygenase</keyword>
<evidence type="ECO:0000256" key="2">
    <source>
        <dbReference type="ARBA" id="ARBA00010617"/>
    </source>
</evidence>
<keyword evidence="5 7" id="KW-0408">Iron</keyword>
<evidence type="ECO:0000256" key="1">
    <source>
        <dbReference type="ARBA" id="ARBA00001971"/>
    </source>
</evidence>
<keyword evidence="8" id="KW-0560">Oxidoreductase</keyword>
<keyword evidence="4 7" id="KW-0479">Metal-binding</keyword>
<evidence type="ECO:0008006" key="12">
    <source>
        <dbReference type="Google" id="ProtNLM"/>
    </source>
</evidence>
<dbReference type="EMBL" id="JBANMG010000002">
    <property type="protein sequence ID" value="KAK6956777.1"/>
    <property type="molecule type" value="Genomic_DNA"/>
</dbReference>
<dbReference type="Pfam" id="PF00067">
    <property type="entry name" value="p450"/>
    <property type="match status" value="1"/>
</dbReference>
<dbReference type="PANTHER" id="PTHR24305">
    <property type="entry name" value="CYTOCHROME P450"/>
    <property type="match status" value="1"/>
</dbReference>
<dbReference type="SUPFAM" id="SSF48264">
    <property type="entry name" value="Cytochrome P450"/>
    <property type="match status" value="1"/>
</dbReference>
<dbReference type="InterPro" id="IPR002403">
    <property type="entry name" value="Cyt_P450_E_grp-IV"/>
</dbReference>
<dbReference type="InterPro" id="IPR050121">
    <property type="entry name" value="Cytochrome_P450_monoxygenase"/>
</dbReference>
<dbReference type="PRINTS" id="PR00385">
    <property type="entry name" value="P450"/>
</dbReference>